<reference evidence="2" key="1">
    <citation type="submission" date="2015-05" db="EMBL/GenBank/DDBJ databases">
        <title>Permanent draft genome of Rhodopirellula islandicus K833.</title>
        <authorList>
            <person name="Kizina J."/>
            <person name="Richter M."/>
            <person name="Glockner F.O."/>
            <person name="Harder J."/>
        </authorList>
    </citation>
    <scope>NUCLEOTIDE SEQUENCE [LARGE SCALE GENOMIC DNA]</scope>
    <source>
        <strain evidence="2">K833</strain>
    </source>
</reference>
<feature type="region of interest" description="Disordered" evidence="1">
    <location>
        <begin position="29"/>
        <end position="54"/>
    </location>
</feature>
<dbReference type="Proteomes" id="UP000036367">
    <property type="component" value="Unassembled WGS sequence"/>
</dbReference>
<evidence type="ECO:0000256" key="1">
    <source>
        <dbReference type="SAM" id="MobiDB-lite"/>
    </source>
</evidence>
<keyword evidence="3" id="KW-1185">Reference proteome</keyword>
<protein>
    <submittedName>
        <fullName evidence="2">Uncharacterized protein</fullName>
    </submittedName>
</protein>
<organism evidence="2 3">
    <name type="scientific">Rhodopirellula islandica</name>
    <dbReference type="NCBI Taxonomy" id="595434"/>
    <lineage>
        <taxon>Bacteria</taxon>
        <taxon>Pseudomonadati</taxon>
        <taxon>Planctomycetota</taxon>
        <taxon>Planctomycetia</taxon>
        <taxon>Pirellulales</taxon>
        <taxon>Pirellulaceae</taxon>
        <taxon>Rhodopirellula</taxon>
    </lineage>
</organism>
<comment type="caution">
    <text evidence="2">The sequence shown here is derived from an EMBL/GenBank/DDBJ whole genome shotgun (WGS) entry which is preliminary data.</text>
</comment>
<dbReference type="EMBL" id="LECT01000028">
    <property type="protein sequence ID" value="KLU04583.1"/>
    <property type="molecule type" value="Genomic_DNA"/>
</dbReference>
<dbReference type="AlphaFoldDB" id="A0A0J1BDA8"/>
<evidence type="ECO:0000313" key="3">
    <source>
        <dbReference type="Proteomes" id="UP000036367"/>
    </source>
</evidence>
<feature type="compositionally biased region" description="Polar residues" evidence="1">
    <location>
        <begin position="43"/>
        <end position="54"/>
    </location>
</feature>
<evidence type="ECO:0000313" key="2">
    <source>
        <dbReference type="EMBL" id="KLU04583.1"/>
    </source>
</evidence>
<accession>A0A0J1BDA8</accession>
<dbReference type="PATRIC" id="fig|595434.4.peg.3462"/>
<proteinExistence type="predicted"/>
<gene>
    <name evidence="2" type="ORF">RISK_003637</name>
</gene>
<name>A0A0J1BDA8_RHOIS</name>
<sequence>MRDDRINGFRLLLILTGLGCGLLNAIPGGKSNAPKPEADGRFETTNQWLRDSID</sequence>